<keyword evidence="2" id="KW-0449">Lipoprotein</keyword>
<reference evidence="2" key="1">
    <citation type="journal article" date="2022" name="Front. Microbiol.">
        <title>Genome-based taxonomic rearrangement of Oceanobacter-related bacteria including the description of Thalassolituus hydrocarbonoclasticus sp. nov. and Thalassolituus pacificus sp. nov. and emended description of the genus Thalassolituus.</title>
        <authorList>
            <person name="Dong C."/>
            <person name="Wei L."/>
            <person name="Wang J."/>
            <person name="Lai Q."/>
            <person name="Huang Z."/>
            <person name="Shao Z."/>
        </authorList>
    </citation>
    <scope>NUCLEOTIDE SEQUENCE</scope>
    <source>
        <strain evidence="2">59MF3M-4</strain>
    </source>
</reference>
<sequence>MAKRLLVAALALGTGISLLSGCVGNSTKPAKDAARSSKAPAWVTQPPQMRGMAYGIGSMEIYGSATDAVKRAAELARIDLVSQLKVTVSGDFSSETVELSGTNRDSEVLRTVRNYVRSQVPPAELDEVQISETHTDAKYAYALAELDRNAAAARLRRDMNDIEQELSAIGELQPSGNRLQQLQPLLPALTLFAKRERLGERLTLISMERKAPALSPELKALQDRIYAQIDQLQVSLELLDDGAQTIGGGVLEALTSQGLRIQDGSDADLRFDISAQLSGKAKDGSHYVFADSRVTIRDGAGRVLSSFSKQAKGVSGLEDVARQKAAREVAKLIGDELAVALVDKIR</sequence>
<gene>
    <name evidence="2" type="ORF">NYR02_09530</name>
</gene>
<proteinExistence type="predicted"/>
<evidence type="ECO:0000313" key="3">
    <source>
        <dbReference type="Proteomes" id="UP001147830"/>
    </source>
</evidence>
<comment type="caution">
    <text evidence="2">The sequence shown here is derived from an EMBL/GenBank/DDBJ whole genome shotgun (WGS) entry which is preliminary data.</text>
</comment>
<keyword evidence="1" id="KW-0732">Signal</keyword>
<keyword evidence="3" id="KW-1185">Reference proteome</keyword>
<dbReference type="RefSeq" id="WP_260976132.1">
    <property type="nucleotide sequence ID" value="NZ_JAOANI010000015.1"/>
</dbReference>
<organism evidence="2 3">
    <name type="scientific">Thalassolituus pacificus</name>
    <dbReference type="NCBI Taxonomy" id="2975440"/>
    <lineage>
        <taxon>Bacteria</taxon>
        <taxon>Pseudomonadati</taxon>
        <taxon>Pseudomonadota</taxon>
        <taxon>Gammaproteobacteria</taxon>
        <taxon>Oceanospirillales</taxon>
        <taxon>Oceanospirillaceae</taxon>
        <taxon>Thalassolituus</taxon>
    </lineage>
</organism>
<dbReference type="Gene3D" id="3.10.28.20">
    <property type="entry name" value="Acetamidase/Formamidase-like domains"/>
    <property type="match status" value="1"/>
</dbReference>
<accession>A0A9X2WFL7</accession>
<dbReference type="PROSITE" id="PS51257">
    <property type="entry name" value="PROKAR_LIPOPROTEIN"/>
    <property type="match status" value="1"/>
</dbReference>
<dbReference type="Proteomes" id="UP001147830">
    <property type="component" value="Unassembled WGS sequence"/>
</dbReference>
<feature type="chain" id="PRO_5040908762" evidence="1">
    <location>
        <begin position="20"/>
        <end position="346"/>
    </location>
</feature>
<reference evidence="2" key="2">
    <citation type="submission" date="2022-08" db="EMBL/GenBank/DDBJ databases">
        <authorList>
            <person name="Dong C."/>
        </authorList>
    </citation>
    <scope>NUCLEOTIDE SEQUENCE</scope>
    <source>
        <strain evidence="2">59MF3M-4</strain>
    </source>
</reference>
<name>A0A9X2WFL7_9GAMM</name>
<evidence type="ECO:0000313" key="2">
    <source>
        <dbReference type="EMBL" id="MCT7359261.1"/>
    </source>
</evidence>
<evidence type="ECO:0000256" key="1">
    <source>
        <dbReference type="SAM" id="SignalP"/>
    </source>
</evidence>
<protein>
    <submittedName>
        <fullName evidence="2">LPP20 family lipoprotein</fullName>
    </submittedName>
</protein>
<dbReference type="AlphaFoldDB" id="A0A9X2WFL7"/>
<feature type="signal peptide" evidence="1">
    <location>
        <begin position="1"/>
        <end position="19"/>
    </location>
</feature>
<dbReference type="EMBL" id="JAOANI010000015">
    <property type="protein sequence ID" value="MCT7359261.1"/>
    <property type="molecule type" value="Genomic_DNA"/>
</dbReference>